<gene>
    <name evidence="5" type="ORF">GP979_21440</name>
</gene>
<comment type="caution">
    <text evidence="5">The sequence shown here is derived from an EMBL/GenBank/DDBJ whole genome shotgun (WGS) entry which is preliminary data.</text>
</comment>
<evidence type="ECO:0000313" key="6">
    <source>
        <dbReference type="Proteomes" id="UP000436482"/>
    </source>
</evidence>
<dbReference type="SUPFAM" id="SSF49584">
    <property type="entry name" value="Periplasmic chaperone C-domain"/>
    <property type="match status" value="1"/>
</dbReference>
<accession>A0A6N8QIN3</accession>
<comment type="similarity">
    <text evidence="2">Belongs to the periplasmic pilus chaperone family.</text>
</comment>
<dbReference type="Proteomes" id="UP000436482">
    <property type="component" value="Unassembled WGS sequence"/>
</dbReference>
<name>A0A6N8QIN3_ECOLX</name>
<dbReference type="InterPro" id="IPR050643">
    <property type="entry name" value="Periplasmic_pilus_chap"/>
</dbReference>
<dbReference type="Pfam" id="PF02753">
    <property type="entry name" value="PapD_C"/>
    <property type="match status" value="1"/>
</dbReference>
<dbReference type="Gene3D" id="2.60.40.10">
    <property type="entry name" value="Immunoglobulins"/>
    <property type="match status" value="1"/>
</dbReference>
<evidence type="ECO:0000256" key="3">
    <source>
        <dbReference type="ARBA" id="ARBA00022764"/>
    </source>
</evidence>
<protein>
    <submittedName>
        <fullName evidence="5">Fimbrial chaperone</fullName>
    </submittedName>
</protein>
<reference evidence="5 6" key="1">
    <citation type="submission" date="2019-12" db="EMBL/GenBank/DDBJ databases">
        <title>Enteriobacteria Tanzani isolates_8377-8380.</title>
        <authorList>
            <person name="Subbiah M."/>
            <person name="Call D."/>
        </authorList>
    </citation>
    <scope>NUCLEOTIDE SEQUENCE [LARGE SCALE GENOMIC DNA]</scope>
    <source>
        <strain evidence="5 6">8379wE6</strain>
    </source>
</reference>
<dbReference type="InterPro" id="IPR008962">
    <property type="entry name" value="PapD-like_sf"/>
</dbReference>
<dbReference type="InterPro" id="IPR016148">
    <property type="entry name" value="Pili_assmbl_chaperone_C"/>
</dbReference>
<sequence length="113" mass="12430">LQLAFRTRIKLFYRPDGLKGNPSEAPLALKWFWSGSEGKASLRVTNPTPYYVSFSSGDLEASGKRYPIDVKMIAPFSDEVMKVNGLNGKANSAKVHFYAINDFGGAIEGNARL</sequence>
<evidence type="ECO:0000256" key="4">
    <source>
        <dbReference type="ARBA" id="ARBA00023186"/>
    </source>
</evidence>
<proteinExistence type="inferred from homology"/>
<dbReference type="PANTHER" id="PTHR30251">
    <property type="entry name" value="PILUS ASSEMBLY CHAPERONE"/>
    <property type="match status" value="1"/>
</dbReference>
<dbReference type="GO" id="GO:0042597">
    <property type="term" value="C:periplasmic space"/>
    <property type="evidence" value="ECO:0007669"/>
    <property type="project" value="UniProtKB-SubCell"/>
</dbReference>
<keyword evidence="3" id="KW-0574">Periplasm</keyword>
<dbReference type="EMBL" id="WTQQ01000581">
    <property type="protein sequence ID" value="MWR90833.1"/>
    <property type="molecule type" value="Genomic_DNA"/>
</dbReference>
<dbReference type="AlphaFoldDB" id="A0A6N8QIN3"/>
<evidence type="ECO:0000313" key="5">
    <source>
        <dbReference type="EMBL" id="MWR90833.1"/>
    </source>
</evidence>
<evidence type="ECO:0000256" key="1">
    <source>
        <dbReference type="ARBA" id="ARBA00004418"/>
    </source>
</evidence>
<dbReference type="SUPFAM" id="SSF49354">
    <property type="entry name" value="PapD-like"/>
    <property type="match status" value="1"/>
</dbReference>
<evidence type="ECO:0000256" key="2">
    <source>
        <dbReference type="ARBA" id="ARBA00007399"/>
    </source>
</evidence>
<dbReference type="FunFam" id="2.60.40.10:FF:002006">
    <property type="entry name" value="Probable fimbrial chaperone YadV"/>
    <property type="match status" value="1"/>
</dbReference>
<feature type="non-terminal residue" evidence="5">
    <location>
        <position position="1"/>
    </location>
</feature>
<dbReference type="InterPro" id="IPR036316">
    <property type="entry name" value="Pili_assmbl_chap_C_dom_sf"/>
</dbReference>
<keyword evidence="4" id="KW-0143">Chaperone</keyword>
<comment type="subcellular location">
    <subcellularLocation>
        <location evidence="1">Periplasm</location>
    </subcellularLocation>
</comment>
<organism evidence="5 6">
    <name type="scientific">Escherichia coli</name>
    <dbReference type="NCBI Taxonomy" id="562"/>
    <lineage>
        <taxon>Bacteria</taxon>
        <taxon>Pseudomonadati</taxon>
        <taxon>Pseudomonadota</taxon>
        <taxon>Gammaproteobacteria</taxon>
        <taxon>Enterobacterales</taxon>
        <taxon>Enterobacteriaceae</taxon>
        <taxon>Escherichia</taxon>
    </lineage>
</organism>
<dbReference type="PANTHER" id="PTHR30251:SF2">
    <property type="entry name" value="FIMBRIAL CHAPERONE YADV-RELATED"/>
    <property type="match status" value="1"/>
</dbReference>
<dbReference type="InterPro" id="IPR013783">
    <property type="entry name" value="Ig-like_fold"/>
</dbReference>